<accession>A0A5J4KU63</accession>
<dbReference type="InterPro" id="IPR018709">
    <property type="entry name" value="CoA_activase_DUF2229"/>
</dbReference>
<proteinExistence type="predicted"/>
<name>A0A5J4KU63_9ZZZZ</name>
<sequence>MYFIGLDAGSVAVKIVVLDKEGNKVEGHYARHYGHPVRITIKLLKEIQERFPENSLSVTGSAAKAITSTLNIKPINEVVSQFYSIKKLFPHVNTIIELGGEDSKLIILENGTIKDFSMNSVCAAGTGSFLEQQAERLRLSIEEFSEIAAKSKRPSKIAGRCSVFAKSDMIHLQQIATPIEDIISGLCFAVARNFKGTIAKGRDLKEPVSFQGGVAANKGMVRAFKEVFELDELFIPPDFAFMGAIGAALKNIDDGIVNTFNLKDLEQSLSSTQFSEKGHAPLISEGDGFFERHIKNTQESKVNSQELKDKNKDVSCITYYASRHLRAYLGIDIGSISTNLAVIDEEGNLLSKRYLMTAGRPIEAVRQGLKEVYSEIGDRVSIVGVGTTGSGRYMIADYVGADIVKNEITAQATAAIFIDPEVDTIFEIGGQDSKYISIKDGIIVDFEMNKACAAGTGSFLEEQAEKLNVSIKNEFAECACRSENPCRLGERCTVFMENSLMANLQRGVDKNDLLAGLAYSIVQNYINRVVVDKPIGENIFFQGGVAFNKAVVAAFEKYVGRRVTVPPNHDVTGAIGMALIVRDYMKRQKSEDRGQRTEEIETKFKGFDLLKKPYEISSFECKGCPNICEINKVKVQGEEGYLFYGGRCEKYDVRRAHKSTLPDLFAFREEILWKAHNQRAEDYKQKIDKKSIARIGIPYIFFFHDYLPFWSTLLWELGFEVVVSPRTNKHIINLGVENVISEACFPVKVAHGHIKWLKDAGVDAIFIPSFININQNGDEYSRGLSCPHVQTIPYVSRAAIRDMKTIAPVIDFGPGMDYIRKELKRSLSGYGVRDRDIKRAIRIAQFAQNEFQKAIKGKGEEILTKHNPIIVIIGRAYNAFDSGVNLDIPEKLSSINVISIPMDMLPLNNEKLMDTWPNMYWRSGQRILKAAKIVRSMPNLYAIYIGNFSCGPDSFILKYFKEQMNGKPFLHIEIDEHSADAGAITRCEAFLDSIEQQRSGNSWNRRDRGRKTEDRGQAEGLRVKAKYLKALKKRTIFIPRMADHALALKAAFEYCGVSAEVLPESDKESIDIGRRYVSGKECYPYLVTAGDMLKKVFSPDFKPDMSAFFMPSGTGPCRFGQYNVSHKLILENLGLNEVPIFAPNQDVQFYRDLGIVGKDFSLKAWEGIIAYELLIKCLHETRPYEKIKGDTDMLYNFYCEKIYQSLVGKNGDMIDLLRKMKHDFLSIPRDKEKRPIIGIIGEIFVRSHRFSNEDLIRKIETLGGEVWLTPVEEWIYYVNTVSFRKALIKKDRSAMMNIFLKRFFQKRIEHRFAKPFKGFLKTLREPETKEILAKAAPYIHDSFEGEAILSVGKAIDLIEKGASGIINAMPFGCMPGTIVTALIKAVSRDYGVPYISIPYDGIESPSTWLQIEAFMEGINDKDRGMRR</sequence>
<evidence type="ECO:0000259" key="5">
    <source>
        <dbReference type="Pfam" id="PF01869"/>
    </source>
</evidence>
<dbReference type="Gene3D" id="3.30.420.40">
    <property type="match status" value="4"/>
</dbReference>
<feature type="domain" description="DUF2229" evidence="6">
    <location>
        <begin position="694"/>
        <end position="905"/>
    </location>
</feature>
<dbReference type="PANTHER" id="PTHR32329">
    <property type="entry name" value="BIFUNCTIONAL PROTEIN [INCLUDES 2-HYDROXYACYL-COA DEHYDRATASE (N-TER) AND ITS ACTIVATOR DOMAIN (C_TERM)-RELATED"/>
    <property type="match status" value="1"/>
</dbReference>
<dbReference type="PANTHER" id="PTHR32329:SF7">
    <property type="entry name" value="ACTIVATOR OF 2-HYDROXYACYL-COA-HYDRATASE"/>
    <property type="match status" value="1"/>
</dbReference>
<dbReference type="Pfam" id="PF01869">
    <property type="entry name" value="BcrAD_BadFG"/>
    <property type="match status" value="2"/>
</dbReference>
<organism evidence="7">
    <name type="scientific">hot springs metagenome</name>
    <dbReference type="NCBI Taxonomy" id="433727"/>
    <lineage>
        <taxon>unclassified sequences</taxon>
        <taxon>metagenomes</taxon>
        <taxon>ecological metagenomes</taxon>
    </lineage>
</organism>
<dbReference type="SUPFAM" id="SSF53067">
    <property type="entry name" value="Actin-like ATPase domain"/>
    <property type="match status" value="2"/>
</dbReference>
<evidence type="ECO:0000313" key="7">
    <source>
        <dbReference type="EMBL" id="GER92794.1"/>
    </source>
</evidence>
<dbReference type="InterPro" id="IPR043129">
    <property type="entry name" value="ATPase_NBD"/>
</dbReference>
<evidence type="ECO:0000256" key="4">
    <source>
        <dbReference type="ARBA" id="ARBA00023014"/>
    </source>
</evidence>
<keyword evidence="2" id="KW-0479">Metal-binding</keyword>
<dbReference type="Gene3D" id="3.40.50.11900">
    <property type="match status" value="1"/>
</dbReference>
<comment type="cofactor">
    <cofactor evidence="1">
        <name>[4Fe-4S] cluster</name>
        <dbReference type="ChEBI" id="CHEBI:49883"/>
    </cofactor>
</comment>
<dbReference type="CDD" id="cd24034">
    <property type="entry name" value="ASKHA_NBD_O66634-like_rpt1"/>
    <property type="match status" value="1"/>
</dbReference>
<gene>
    <name evidence="7" type="ORF">A45J_0520</name>
</gene>
<evidence type="ECO:0000256" key="2">
    <source>
        <dbReference type="ARBA" id="ARBA00022723"/>
    </source>
</evidence>
<dbReference type="CDD" id="cd24035">
    <property type="entry name" value="ASKHA_NBD_O66634-like_rpt2"/>
    <property type="match status" value="1"/>
</dbReference>
<keyword evidence="4" id="KW-0411">Iron-sulfur</keyword>
<dbReference type="InterPro" id="IPR008275">
    <property type="entry name" value="CoA_E_activase_dom"/>
</dbReference>
<dbReference type="NCBIfam" id="TIGR00241">
    <property type="entry name" value="CoA_E_activ"/>
    <property type="match status" value="2"/>
</dbReference>
<protein>
    <recommendedName>
        <fullName evidence="8">CoA protein activase</fullName>
    </recommendedName>
</protein>
<feature type="domain" description="ATPase BadF/BadG/BcrA/BcrD type" evidence="5">
    <location>
        <begin position="4"/>
        <end position="249"/>
    </location>
</feature>
<dbReference type="GO" id="GO:0046872">
    <property type="term" value="F:metal ion binding"/>
    <property type="evidence" value="ECO:0007669"/>
    <property type="project" value="UniProtKB-KW"/>
</dbReference>
<dbReference type="Pfam" id="PF09989">
    <property type="entry name" value="DUF2229"/>
    <property type="match status" value="1"/>
</dbReference>
<evidence type="ECO:0000256" key="3">
    <source>
        <dbReference type="ARBA" id="ARBA00023004"/>
    </source>
</evidence>
<dbReference type="InterPro" id="IPR051805">
    <property type="entry name" value="Dehydratase_Activator_Redct"/>
</dbReference>
<reference evidence="7" key="1">
    <citation type="submission" date="2019-10" db="EMBL/GenBank/DDBJ databases">
        <title>Metagenomic sequencing of thiosulfate-disproportionating enrichment culture.</title>
        <authorList>
            <person name="Umezawa K."/>
            <person name="Kojima H."/>
            <person name="Fukui M."/>
        </authorList>
    </citation>
    <scope>NUCLEOTIDE SEQUENCE</scope>
    <source>
        <strain evidence="7">45J</strain>
    </source>
</reference>
<dbReference type="InterPro" id="IPR002731">
    <property type="entry name" value="ATPase_BadF"/>
</dbReference>
<comment type="caution">
    <text evidence="7">The sequence shown here is derived from an EMBL/GenBank/DDBJ whole genome shotgun (WGS) entry which is preliminary data.</text>
</comment>
<dbReference type="GO" id="GO:0051536">
    <property type="term" value="F:iron-sulfur cluster binding"/>
    <property type="evidence" value="ECO:0007669"/>
    <property type="project" value="UniProtKB-KW"/>
</dbReference>
<keyword evidence="3" id="KW-0408">Iron</keyword>
<dbReference type="EMBL" id="BLAB01000001">
    <property type="protein sequence ID" value="GER92794.1"/>
    <property type="molecule type" value="Genomic_DNA"/>
</dbReference>
<feature type="domain" description="ATPase BadF/BadG/BcrA/BcrD type" evidence="5">
    <location>
        <begin position="329"/>
        <end position="580"/>
    </location>
</feature>
<evidence type="ECO:0000256" key="1">
    <source>
        <dbReference type="ARBA" id="ARBA00001966"/>
    </source>
</evidence>
<evidence type="ECO:0008006" key="8">
    <source>
        <dbReference type="Google" id="ProtNLM"/>
    </source>
</evidence>
<evidence type="ECO:0000259" key="6">
    <source>
        <dbReference type="Pfam" id="PF09989"/>
    </source>
</evidence>